<accession>A0A0S2MWA3</accession>
<proteinExistence type="predicted"/>
<name>A0A0S2MWA3_9CAUD</name>
<dbReference type="Proteomes" id="UP000229115">
    <property type="component" value="Segment"/>
</dbReference>
<organism evidence="1 2">
    <name type="scientific">Cellulophaga phage phi4:1_13</name>
    <dbReference type="NCBI Taxonomy" id="1747284"/>
    <lineage>
        <taxon>Viruses</taxon>
        <taxon>Duplodnaviria</taxon>
        <taxon>Heunggongvirae</taxon>
        <taxon>Uroviricota</taxon>
        <taxon>Caudoviricetes</taxon>
        <taxon>Lightbulbvirus</taxon>
        <taxon>Lightbulbvirus Cba41</taxon>
    </lineage>
</organism>
<evidence type="ECO:0000313" key="2">
    <source>
        <dbReference type="Proteomes" id="UP000229115"/>
    </source>
</evidence>
<dbReference type="EMBL" id="KT962245">
    <property type="protein sequence ID" value="ALO80195.1"/>
    <property type="molecule type" value="Genomic_RNA"/>
</dbReference>
<evidence type="ECO:0000313" key="1">
    <source>
        <dbReference type="EMBL" id="ALO80195.1"/>
    </source>
</evidence>
<gene>
    <name evidence="1" type="ORF">Phi4113_186</name>
</gene>
<reference evidence="1 2" key="1">
    <citation type="submission" date="2015-10" db="EMBL/GenBank/DDBJ databases">
        <title>Large-scale maps of variable infection efficiencies in aquatic Bacteriodetes phage-host model systems.</title>
        <authorList>
            <person name="Holmfeldt K."/>
            <person name="Solonenko N."/>
            <person name="Howard-Varona C."/>
            <person name="Moreno M."/>
            <person name="Malmstrom R.R."/>
            <person name="Blow M.J."/>
            <person name="Sullivan M.B."/>
        </authorList>
    </citation>
    <scope>NUCLEOTIDE SEQUENCE [LARGE SCALE GENOMIC DNA]</scope>
</reference>
<sequence>MEYKNKTPEEVDYIISKYTPNKQLLIHGVSESAFEIKPISMELSEILKQHLASIEQANKLVETLVSKLGIPEKNFGEHSH</sequence>
<protein>
    <submittedName>
        <fullName evidence="1">Uncharacterized protein</fullName>
    </submittedName>
</protein>